<dbReference type="RefSeq" id="WP_084290770.1">
    <property type="nucleotide sequence ID" value="NZ_FWYB01000010.1"/>
</dbReference>
<evidence type="ECO:0000313" key="2">
    <source>
        <dbReference type="Proteomes" id="UP000192678"/>
    </source>
</evidence>
<protein>
    <submittedName>
        <fullName evidence="1">Fasciclin domain-containing protein</fullName>
    </submittedName>
</protein>
<reference evidence="1 2" key="1">
    <citation type="submission" date="2017-04" db="EMBL/GenBank/DDBJ databases">
        <authorList>
            <person name="Afonso C.L."/>
            <person name="Miller P.J."/>
            <person name="Scott M.A."/>
            <person name="Spackman E."/>
            <person name="Goraichik I."/>
            <person name="Dimitrov K.M."/>
            <person name="Suarez D.L."/>
            <person name="Swayne D.E."/>
        </authorList>
    </citation>
    <scope>NUCLEOTIDE SEQUENCE [LARGE SCALE GENOMIC DNA]</scope>
    <source>
        <strain evidence="1 2">DSM 19625</strain>
    </source>
</reference>
<dbReference type="InterPro" id="IPR036378">
    <property type="entry name" value="FAS1_dom_sf"/>
</dbReference>
<accession>A0A1W2E788</accession>
<dbReference type="STRING" id="475255.SAMN04488101_11053"/>
<dbReference type="AlphaFoldDB" id="A0A1W2E788"/>
<sequence length="246" mass="27844">MYKYKMIIKGLTLIACIAFILIGCKKFEHYEDTGITNAKFDGTVMQYLDSKPFQFDTLSQVIRLAGMEDVFSKEEITFFAPQDPSIGAVINRLNTYLNLTGRDSVRTLSDIKPKAWREMLSMYVFKGTNRLKDYHQVDTAALDTYSGQGYLAYNGKSMNIGVVFNDAVNGPVDNRTTIKYGGYRQLMLSYIPDLAFPKAFWINAKVSSSDINPNNGIVHSIRFSNHFFGFYPYNFITVAIENGIGK</sequence>
<keyword evidence="2" id="KW-1185">Reference proteome</keyword>
<dbReference type="Gene3D" id="2.30.180.10">
    <property type="entry name" value="FAS1 domain"/>
    <property type="match status" value="1"/>
</dbReference>
<organism evidence="1 2">
    <name type="scientific">Pedobacter nyackensis</name>
    <dbReference type="NCBI Taxonomy" id="475255"/>
    <lineage>
        <taxon>Bacteria</taxon>
        <taxon>Pseudomonadati</taxon>
        <taxon>Bacteroidota</taxon>
        <taxon>Sphingobacteriia</taxon>
        <taxon>Sphingobacteriales</taxon>
        <taxon>Sphingobacteriaceae</taxon>
        <taxon>Pedobacter</taxon>
    </lineage>
</organism>
<dbReference type="PROSITE" id="PS51257">
    <property type="entry name" value="PROKAR_LIPOPROTEIN"/>
    <property type="match status" value="1"/>
</dbReference>
<proteinExistence type="predicted"/>
<dbReference type="EMBL" id="FWYB01000010">
    <property type="protein sequence ID" value="SMD04908.1"/>
    <property type="molecule type" value="Genomic_DNA"/>
</dbReference>
<name>A0A1W2E788_9SPHI</name>
<dbReference type="OrthoDB" id="1097608at2"/>
<evidence type="ECO:0000313" key="1">
    <source>
        <dbReference type="EMBL" id="SMD04908.1"/>
    </source>
</evidence>
<dbReference type="Proteomes" id="UP000192678">
    <property type="component" value="Unassembled WGS sequence"/>
</dbReference>
<gene>
    <name evidence="1" type="ORF">SAMN04488101_11053</name>
</gene>
<dbReference type="SUPFAM" id="SSF82153">
    <property type="entry name" value="FAS1 domain"/>
    <property type="match status" value="1"/>
</dbReference>